<keyword evidence="4" id="KW-1185">Reference proteome</keyword>
<dbReference type="AlphaFoldDB" id="A0A5E4S8P7"/>
<evidence type="ECO:0000313" key="3">
    <source>
        <dbReference type="EMBL" id="VVD70944.1"/>
    </source>
</evidence>
<evidence type="ECO:0000256" key="1">
    <source>
        <dbReference type="SAM" id="MobiDB-lite"/>
    </source>
</evidence>
<dbReference type="PROSITE" id="PS51257">
    <property type="entry name" value="PROKAR_LIPOPROTEIN"/>
    <property type="match status" value="1"/>
</dbReference>
<dbReference type="GeneID" id="300402669"/>
<evidence type="ECO:0000256" key="2">
    <source>
        <dbReference type="SAM" id="SignalP"/>
    </source>
</evidence>
<protein>
    <submittedName>
        <fullName evidence="3">IgA FC receptor</fullName>
    </submittedName>
</protein>
<feature type="region of interest" description="Disordered" evidence="1">
    <location>
        <begin position="186"/>
        <end position="294"/>
    </location>
</feature>
<organism evidence="3 4">
    <name type="scientific">Pandoraea pneumonica</name>
    <dbReference type="NCBI Taxonomy" id="2508299"/>
    <lineage>
        <taxon>Bacteria</taxon>
        <taxon>Pseudomonadati</taxon>
        <taxon>Pseudomonadota</taxon>
        <taxon>Betaproteobacteria</taxon>
        <taxon>Burkholderiales</taxon>
        <taxon>Burkholderiaceae</taxon>
        <taxon>Pandoraea</taxon>
    </lineage>
</organism>
<reference evidence="3 4" key="1">
    <citation type="submission" date="2019-08" db="EMBL/GenBank/DDBJ databases">
        <authorList>
            <person name="Peeters C."/>
        </authorList>
    </citation>
    <scope>NUCLEOTIDE SEQUENCE [LARGE SCALE GENOMIC DNA]</scope>
    <source>
        <strain evidence="3 4">LMG 31114</strain>
    </source>
</reference>
<accession>A0A5E4S8P7</accession>
<dbReference type="OrthoDB" id="14899at93217"/>
<sequence length="312" mass="32836">MKKPQHGGWGRVALMSVAALALGGCAISPNTQISSVRSPDYKAPHVLRVFVVYDEDMRFGKEFGDGFRKEMTGRLASCGIESKFGVIKTLTLDTRDVRREMELFQPQISLRVQPNGGVVQGSLPLRVDFVTDAIDNARDATVWRGVFQVHHVGTLYVSYFERGGVFATELVNRLITDNIIDACPILPLDPGNRLPKRGTVTGAPTSPTTPATAKAPTVPSAPNAANSAAGAPTPPKAQAPKVAGPAAPTTPPTPSALPAVPVKPANAATPAAPPATAKTAEPPPPPLADDTRYLPKRAVSIDDLKGLLPPAQ</sequence>
<feature type="compositionally biased region" description="Low complexity" evidence="1">
    <location>
        <begin position="256"/>
        <end position="280"/>
    </location>
</feature>
<name>A0A5E4S8P7_9BURK</name>
<dbReference type="RefSeq" id="WP_150677994.1">
    <property type="nucleotide sequence ID" value="NZ_CABPSK010000001.1"/>
</dbReference>
<proteinExistence type="predicted"/>
<gene>
    <name evidence="3" type="primary">bag</name>
    <name evidence="3" type="ORF">PPN31114_00605</name>
</gene>
<feature type="compositionally biased region" description="Low complexity" evidence="1">
    <location>
        <begin position="198"/>
        <end position="231"/>
    </location>
</feature>
<dbReference type="EMBL" id="CABPSK010000001">
    <property type="protein sequence ID" value="VVD70944.1"/>
    <property type="molecule type" value="Genomic_DNA"/>
</dbReference>
<keyword evidence="2" id="KW-0732">Signal</keyword>
<feature type="signal peptide" evidence="2">
    <location>
        <begin position="1"/>
        <end position="21"/>
    </location>
</feature>
<keyword evidence="3" id="KW-0675">Receptor</keyword>
<feature type="chain" id="PRO_5022678702" evidence="2">
    <location>
        <begin position="22"/>
        <end position="312"/>
    </location>
</feature>
<dbReference type="Proteomes" id="UP000366945">
    <property type="component" value="Unassembled WGS sequence"/>
</dbReference>
<evidence type="ECO:0000313" key="4">
    <source>
        <dbReference type="Proteomes" id="UP000366945"/>
    </source>
</evidence>